<evidence type="ECO:0000313" key="3">
    <source>
        <dbReference type="Proteomes" id="UP000299102"/>
    </source>
</evidence>
<proteinExistence type="predicted"/>
<keyword evidence="1" id="KW-0732">Signal</keyword>
<evidence type="ECO:0000313" key="2">
    <source>
        <dbReference type="EMBL" id="GBP39640.1"/>
    </source>
</evidence>
<accession>A0A4C1VM98</accession>
<feature type="chain" id="PRO_5020027339" description="Secreted protein" evidence="1">
    <location>
        <begin position="25"/>
        <end position="106"/>
    </location>
</feature>
<keyword evidence="3" id="KW-1185">Reference proteome</keyword>
<protein>
    <recommendedName>
        <fullName evidence="4">Secreted protein</fullName>
    </recommendedName>
</protein>
<dbReference type="Proteomes" id="UP000299102">
    <property type="component" value="Unassembled WGS sequence"/>
</dbReference>
<feature type="signal peptide" evidence="1">
    <location>
        <begin position="1"/>
        <end position="24"/>
    </location>
</feature>
<dbReference type="AlphaFoldDB" id="A0A4C1VM98"/>
<reference evidence="2 3" key="1">
    <citation type="journal article" date="2019" name="Commun. Biol.">
        <title>The bagworm genome reveals a unique fibroin gene that provides high tensile strength.</title>
        <authorList>
            <person name="Kono N."/>
            <person name="Nakamura H."/>
            <person name="Ohtoshi R."/>
            <person name="Tomita M."/>
            <person name="Numata K."/>
            <person name="Arakawa K."/>
        </authorList>
    </citation>
    <scope>NUCLEOTIDE SEQUENCE [LARGE SCALE GENOMIC DNA]</scope>
</reference>
<gene>
    <name evidence="2" type="ORF">EVAR_25463_1</name>
</gene>
<organism evidence="2 3">
    <name type="scientific">Eumeta variegata</name>
    <name type="common">Bagworm moth</name>
    <name type="synonym">Eumeta japonica</name>
    <dbReference type="NCBI Taxonomy" id="151549"/>
    <lineage>
        <taxon>Eukaryota</taxon>
        <taxon>Metazoa</taxon>
        <taxon>Ecdysozoa</taxon>
        <taxon>Arthropoda</taxon>
        <taxon>Hexapoda</taxon>
        <taxon>Insecta</taxon>
        <taxon>Pterygota</taxon>
        <taxon>Neoptera</taxon>
        <taxon>Endopterygota</taxon>
        <taxon>Lepidoptera</taxon>
        <taxon>Glossata</taxon>
        <taxon>Ditrysia</taxon>
        <taxon>Tineoidea</taxon>
        <taxon>Psychidae</taxon>
        <taxon>Oiketicinae</taxon>
        <taxon>Eumeta</taxon>
    </lineage>
</organism>
<evidence type="ECO:0000256" key="1">
    <source>
        <dbReference type="SAM" id="SignalP"/>
    </source>
</evidence>
<evidence type="ECO:0008006" key="4">
    <source>
        <dbReference type="Google" id="ProtNLM"/>
    </source>
</evidence>
<comment type="caution">
    <text evidence="2">The sequence shown here is derived from an EMBL/GenBank/DDBJ whole genome shotgun (WGS) entry which is preliminary data.</text>
</comment>
<name>A0A4C1VM98_EUMVA</name>
<dbReference type="EMBL" id="BGZK01000369">
    <property type="protein sequence ID" value="GBP39640.1"/>
    <property type="molecule type" value="Genomic_DNA"/>
</dbReference>
<sequence length="106" mass="11523">MRARTPPCPVYFWSLSLTLRSSLTYFFVLRAVVDLEEHLCAHCGHCWRFAATSAFVASHVPCRGALLRARRATSSVGAAGAVVTCDSTYNKIHITVFPPAAAAARI</sequence>